<dbReference type="SMART" id="SM00912">
    <property type="entry name" value="Haemagg_act"/>
    <property type="match status" value="1"/>
</dbReference>
<dbReference type="Gene3D" id="2.160.20.10">
    <property type="entry name" value="Single-stranded right-handed beta-helix, Pectin lyase-like"/>
    <property type="match status" value="2"/>
</dbReference>
<dbReference type="InterPro" id="IPR008638">
    <property type="entry name" value="FhaB/CdiA-like_TPS"/>
</dbReference>
<evidence type="ECO:0000259" key="2">
    <source>
        <dbReference type="SMART" id="SM00912"/>
    </source>
</evidence>
<dbReference type="EMBL" id="JAECZC010000007">
    <property type="protein sequence ID" value="MBH8561613.1"/>
    <property type="molecule type" value="Genomic_DNA"/>
</dbReference>
<protein>
    <submittedName>
        <fullName evidence="3">Filamentous hemagglutinin N-terminal domain-containing protein</fullName>
    </submittedName>
</protein>
<reference evidence="3 4" key="1">
    <citation type="journal article" date="2021" name="Int. J. Syst. Evol. Microbiol.">
        <title>Amazonocrinis nigriterrae gen. nov., sp. nov., Atlanticothrix silvestris gen. nov., sp. nov. and Dendronalium phyllosphericum gen. nov., sp. nov., nostocacean cyanobacteria from Brazilian environments.</title>
        <authorList>
            <person name="Alvarenga D.O."/>
            <person name="Andreote A.P.D."/>
            <person name="Branco L.H.Z."/>
            <person name="Delbaje E."/>
            <person name="Cruz R.B."/>
            <person name="Varani A.M."/>
            <person name="Fiore M.F."/>
        </authorList>
    </citation>
    <scope>NUCLEOTIDE SEQUENCE [LARGE SCALE GENOMIC DNA]</scope>
    <source>
        <strain evidence="3 4">CENA67</strain>
    </source>
</reference>
<feature type="compositionally biased region" description="Polar residues" evidence="1">
    <location>
        <begin position="655"/>
        <end position="685"/>
    </location>
</feature>
<dbReference type="InterPro" id="IPR011050">
    <property type="entry name" value="Pectin_lyase_fold/virulence"/>
</dbReference>
<name>A0A8J7HL28_9NOST</name>
<dbReference type="Pfam" id="PF05860">
    <property type="entry name" value="TPS"/>
    <property type="match status" value="1"/>
</dbReference>
<dbReference type="RefSeq" id="WP_198123620.1">
    <property type="nucleotide sequence ID" value="NZ_JAECZC010000007.1"/>
</dbReference>
<dbReference type="SUPFAM" id="SSF51126">
    <property type="entry name" value="Pectin lyase-like"/>
    <property type="match status" value="3"/>
</dbReference>
<keyword evidence="4" id="KW-1185">Reference proteome</keyword>
<feature type="domain" description="Filamentous haemagglutinin FhaB/tRNA nuclease CdiA-like TPS" evidence="2">
    <location>
        <begin position="30"/>
        <end position="142"/>
    </location>
</feature>
<proteinExistence type="predicted"/>
<feature type="compositionally biased region" description="Polar residues" evidence="1">
    <location>
        <begin position="703"/>
        <end position="721"/>
    </location>
</feature>
<dbReference type="InterPro" id="IPR012334">
    <property type="entry name" value="Pectin_lyas_fold"/>
</dbReference>
<dbReference type="NCBIfam" id="TIGR01901">
    <property type="entry name" value="adhes_NPXG"/>
    <property type="match status" value="1"/>
</dbReference>
<organism evidence="3 4">
    <name type="scientific">Amazonocrinis nigriterrae CENA67</name>
    <dbReference type="NCBI Taxonomy" id="2794033"/>
    <lineage>
        <taxon>Bacteria</taxon>
        <taxon>Bacillati</taxon>
        <taxon>Cyanobacteriota</taxon>
        <taxon>Cyanophyceae</taxon>
        <taxon>Nostocales</taxon>
        <taxon>Nostocaceae</taxon>
        <taxon>Amazonocrinis</taxon>
        <taxon>Amazonocrinis nigriterrae</taxon>
    </lineage>
</organism>
<gene>
    <name evidence="3" type="ORF">I8748_05375</name>
</gene>
<comment type="caution">
    <text evidence="3">The sequence shown here is derived from an EMBL/GenBank/DDBJ whole genome shotgun (WGS) entry which is preliminary data.</text>
</comment>
<evidence type="ECO:0000313" key="4">
    <source>
        <dbReference type="Proteomes" id="UP000632766"/>
    </source>
</evidence>
<dbReference type="Proteomes" id="UP000632766">
    <property type="component" value="Unassembled WGS sequence"/>
</dbReference>
<evidence type="ECO:0000313" key="3">
    <source>
        <dbReference type="EMBL" id="MBH8561613.1"/>
    </source>
</evidence>
<feature type="region of interest" description="Disordered" evidence="1">
    <location>
        <begin position="702"/>
        <end position="736"/>
    </location>
</feature>
<feature type="region of interest" description="Disordered" evidence="1">
    <location>
        <begin position="655"/>
        <end position="690"/>
    </location>
</feature>
<accession>A0A8J7HL28</accession>
<evidence type="ECO:0000256" key="1">
    <source>
        <dbReference type="SAM" id="MobiDB-lite"/>
    </source>
</evidence>
<feature type="compositionally biased region" description="Gly residues" evidence="1">
    <location>
        <begin position="445"/>
        <end position="455"/>
    </location>
</feature>
<feature type="region of interest" description="Disordered" evidence="1">
    <location>
        <begin position="435"/>
        <end position="455"/>
    </location>
</feature>
<sequence length="795" mass="83350">MKKWIYYIWIINLFVLCFTTQNDRTYAQISSDGTLSTTVESTDKLNFIITNGNQVGDNLFHSFKEFSIPQGGIASFANNSNVKYIISRITGRSISYIDGLLKTEGSANLFLINPNGIIFGSNASLNINGSFIASTANKLIFSDGNQFSVHDTKTPPLLSENIPIGLQFGELAKPIKIDGSMLSVSRDETLAMLGGDIFIKGGQLRAPGGRIDLGSVANNNLVTLIPLTKGWALGYANVQRFENIQVTQNTSIYTSSDKNSGAIQLYGKNIVITNDSQVGGINRGNNSGQPLIIKASESVEVSGDSAVFTLTTKSGAGGDIIFQTKRLLVDAGGVIEASTFDSGRGGDLTIDADESVEVQGILGSTQSLTSINVRTFSIQKNAGDAGKIEIFTKKVILGNGGQISTSTLGAGKGGILKVNASESVEASDPVVRTSDYSSGLVSQSRGGGKVPTTGKGGDIIINTPRLVVKDGARISVATTNGSQGDAGTLDIHTSDSVILTGTAIDRNGQTVPSSLLATSEGSGSAGNLRINTRTLTVQNGAEISVSGKGSGSAGNLTISANTIRLNQGRLTAETNAGEGANIKLQDLKLLFLQNQSLISAEAFNRANGGNINIIAPNGFIVAAPYRNNDIIANAFQGQGGQINITSTNIFGIAERSSTPKNTTNDIDASSQFGSSGTINLNTDPTDPNRGLVELPSNLVDPSKQISTACNPGSRQSQSSLVATGRGGLPPSPYESLDNSEVWRDVQLPRQLAENSATISPEQIVEAKGWIVNKNGNVELIAQVPTATFQGRCGLR</sequence>
<dbReference type="AlphaFoldDB" id="A0A8J7HL28"/>
<feature type="compositionally biased region" description="Polar residues" evidence="1">
    <location>
        <begin position="435"/>
        <end position="444"/>
    </location>
</feature>